<evidence type="ECO:0000313" key="2">
    <source>
        <dbReference type="Proteomes" id="UP001249851"/>
    </source>
</evidence>
<evidence type="ECO:0000313" key="1">
    <source>
        <dbReference type="EMBL" id="KAK2562755.1"/>
    </source>
</evidence>
<reference evidence="1" key="1">
    <citation type="journal article" date="2023" name="G3 (Bethesda)">
        <title>Whole genome assembly and annotation of the endangered Caribbean coral Acropora cervicornis.</title>
        <authorList>
            <person name="Selwyn J.D."/>
            <person name="Vollmer S.V."/>
        </authorList>
    </citation>
    <scope>NUCLEOTIDE SEQUENCE</scope>
    <source>
        <strain evidence="1">K2</strain>
    </source>
</reference>
<sequence length="80" mass="8661">MSLRLPLQGDKSATLVSVYSPTLQADSAVKEAFYGDLHTVITRIDPKDKLIILGDFNAREDLATATTPAACSYSFTHNTS</sequence>
<evidence type="ECO:0008006" key="3">
    <source>
        <dbReference type="Google" id="ProtNLM"/>
    </source>
</evidence>
<reference evidence="1" key="2">
    <citation type="journal article" date="2023" name="Science">
        <title>Genomic signatures of disease resistance in endangered staghorn corals.</title>
        <authorList>
            <person name="Vollmer S.V."/>
            <person name="Selwyn J.D."/>
            <person name="Despard B.A."/>
            <person name="Roesel C.L."/>
        </authorList>
    </citation>
    <scope>NUCLEOTIDE SEQUENCE</scope>
    <source>
        <strain evidence="1">K2</strain>
    </source>
</reference>
<dbReference type="Proteomes" id="UP001249851">
    <property type="component" value="Unassembled WGS sequence"/>
</dbReference>
<comment type="caution">
    <text evidence="1">The sequence shown here is derived from an EMBL/GenBank/DDBJ whole genome shotgun (WGS) entry which is preliminary data.</text>
</comment>
<dbReference type="InterPro" id="IPR036691">
    <property type="entry name" value="Endo/exonu/phosph_ase_sf"/>
</dbReference>
<keyword evidence="2" id="KW-1185">Reference proteome</keyword>
<proteinExistence type="predicted"/>
<dbReference type="SUPFAM" id="SSF56219">
    <property type="entry name" value="DNase I-like"/>
    <property type="match status" value="1"/>
</dbReference>
<gene>
    <name evidence="1" type="ORF">P5673_014473</name>
</gene>
<dbReference type="EMBL" id="JARQWQ010000028">
    <property type="protein sequence ID" value="KAK2562755.1"/>
    <property type="molecule type" value="Genomic_DNA"/>
</dbReference>
<dbReference type="AlphaFoldDB" id="A0AAD9QK52"/>
<name>A0AAD9QK52_ACRCE</name>
<dbReference type="Gene3D" id="3.60.10.10">
    <property type="entry name" value="Endonuclease/exonuclease/phosphatase"/>
    <property type="match status" value="1"/>
</dbReference>
<protein>
    <recommendedName>
        <fullName evidence="3">Endonuclease/exonuclease/phosphatase domain-containing protein</fullName>
    </recommendedName>
</protein>
<accession>A0AAD9QK52</accession>
<organism evidence="1 2">
    <name type="scientific">Acropora cervicornis</name>
    <name type="common">Staghorn coral</name>
    <dbReference type="NCBI Taxonomy" id="6130"/>
    <lineage>
        <taxon>Eukaryota</taxon>
        <taxon>Metazoa</taxon>
        <taxon>Cnidaria</taxon>
        <taxon>Anthozoa</taxon>
        <taxon>Hexacorallia</taxon>
        <taxon>Scleractinia</taxon>
        <taxon>Astrocoeniina</taxon>
        <taxon>Acroporidae</taxon>
        <taxon>Acropora</taxon>
    </lineage>
</organism>